<proteinExistence type="predicted"/>
<gene>
    <name evidence="1" type="ORF">AG1IA_04340</name>
</gene>
<name>L8WXS9_THACA</name>
<dbReference type="Gene3D" id="2.80.10.50">
    <property type="match status" value="2"/>
</dbReference>
<dbReference type="EMBL" id="AFRT01001025">
    <property type="protein sequence ID" value="ELU41632.1"/>
    <property type="molecule type" value="Genomic_DNA"/>
</dbReference>
<dbReference type="AlphaFoldDB" id="L8WXS9"/>
<comment type="caution">
    <text evidence="1">The sequence shown here is derived from an EMBL/GenBank/DDBJ whole genome shotgun (WGS) entry which is preliminary data.</text>
</comment>
<dbReference type="HOGENOM" id="CLU_994594_0_0_1"/>
<sequence>MSLARYNLRFLGTSDSEDTRGIYATSDGIGNQIKLQPLAPDLQEQQTWNFLPGNIAEDKYRVVLDSDERKELSWGYGEFQGNGPILLSGSDESTGIFFLRKSEHQEQNVYTLTLDVDLVGAAAYAGVKDERMSTRNPSDYYTYILRYAKDLIGQSCATRSGPDRPIELHPRVPELVDIQGWTVKRRDEEQHYQILDPTTYVGKHYGFSASRDPGLQESVMLGSKPSDFIFIPEKEIALSGPTTGGHKCLDVVNNKVVIRLFQEGHLWDELPRWYLDRIVY</sequence>
<accession>L8WXS9</accession>
<reference evidence="1 2" key="1">
    <citation type="journal article" date="2013" name="Nat. Commun.">
        <title>The evolution and pathogenic mechanisms of the rice sheath blight pathogen.</title>
        <authorList>
            <person name="Zheng A."/>
            <person name="Lin R."/>
            <person name="Xu L."/>
            <person name="Qin P."/>
            <person name="Tang C."/>
            <person name="Ai P."/>
            <person name="Zhang D."/>
            <person name="Liu Y."/>
            <person name="Sun Z."/>
            <person name="Feng H."/>
            <person name="Wang Y."/>
            <person name="Chen Y."/>
            <person name="Liang X."/>
            <person name="Fu R."/>
            <person name="Li Q."/>
            <person name="Zhang J."/>
            <person name="Yu X."/>
            <person name="Xie Z."/>
            <person name="Ding L."/>
            <person name="Guan P."/>
            <person name="Tang J."/>
            <person name="Liang Y."/>
            <person name="Wang S."/>
            <person name="Deng Q."/>
            <person name="Li S."/>
            <person name="Zhu J."/>
            <person name="Wang L."/>
            <person name="Liu H."/>
            <person name="Li P."/>
        </authorList>
    </citation>
    <scope>NUCLEOTIDE SEQUENCE [LARGE SCALE GENOMIC DNA]</scope>
    <source>
        <strain evidence="2">AG-1 IA</strain>
    </source>
</reference>
<keyword evidence="2" id="KW-1185">Reference proteome</keyword>
<dbReference type="OrthoDB" id="3176538at2759"/>
<protein>
    <submittedName>
        <fullName evidence="1">Peptidase inhibitor clitocypin domain-containing protein</fullName>
    </submittedName>
</protein>
<dbReference type="Proteomes" id="UP000011668">
    <property type="component" value="Unassembled WGS sequence"/>
</dbReference>
<organism evidence="1 2">
    <name type="scientific">Thanatephorus cucumeris (strain AG1-IA)</name>
    <name type="common">Rice sheath blight fungus</name>
    <name type="synonym">Rhizoctonia solani</name>
    <dbReference type="NCBI Taxonomy" id="983506"/>
    <lineage>
        <taxon>Eukaryota</taxon>
        <taxon>Fungi</taxon>
        <taxon>Dikarya</taxon>
        <taxon>Basidiomycota</taxon>
        <taxon>Agaricomycotina</taxon>
        <taxon>Agaricomycetes</taxon>
        <taxon>Cantharellales</taxon>
        <taxon>Ceratobasidiaceae</taxon>
        <taxon>Rhizoctonia</taxon>
        <taxon>Rhizoctonia solani AG-1</taxon>
    </lineage>
</organism>
<evidence type="ECO:0000313" key="2">
    <source>
        <dbReference type="Proteomes" id="UP000011668"/>
    </source>
</evidence>
<evidence type="ECO:0000313" key="1">
    <source>
        <dbReference type="EMBL" id="ELU41632.1"/>
    </source>
</evidence>